<name>A0A382HVT7_9ZZZZ</name>
<proteinExistence type="predicted"/>
<organism evidence="1">
    <name type="scientific">marine metagenome</name>
    <dbReference type="NCBI Taxonomy" id="408172"/>
    <lineage>
        <taxon>unclassified sequences</taxon>
        <taxon>metagenomes</taxon>
        <taxon>ecological metagenomes</taxon>
    </lineage>
</organism>
<reference evidence="1" key="1">
    <citation type="submission" date="2018-05" db="EMBL/GenBank/DDBJ databases">
        <authorList>
            <person name="Lanie J.A."/>
            <person name="Ng W.-L."/>
            <person name="Kazmierczak K.M."/>
            <person name="Andrzejewski T.M."/>
            <person name="Davidsen T.M."/>
            <person name="Wayne K.J."/>
            <person name="Tettelin H."/>
            <person name="Glass J.I."/>
            <person name="Rusch D."/>
            <person name="Podicherti R."/>
            <person name="Tsui H.-C.T."/>
            <person name="Winkler M.E."/>
        </authorList>
    </citation>
    <scope>NUCLEOTIDE SEQUENCE</scope>
</reference>
<dbReference type="AlphaFoldDB" id="A0A382HVT7"/>
<sequence length="37" mass="3770">MIIQSGAIGISMAVGPRLSFQFSAAVSGPVHTARPSQ</sequence>
<dbReference type="EMBL" id="UINC01063553">
    <property type="protein sequence ID" value="SVB91299.1"/>
    <property type="molecule type" value="Genomic_DNA"/>
</dbReference>
<evidence type="ECO:0000313" key="1">
    <source>
        <dbReference type="EMBL" id="SVB91299.1"/>
    </source>
</evidence>
<protein>
    <submittedName>
        <fullName evidence="1">Uncharacterized protein</fullName>
    </submittedName>
</protein>
<accession>A0A382HVT7</accession>
<gene>
    <name evidence="1" type="ORF">METZ01_LOCUS244153</name>
</gene>